<dbReference type="Gene3D" id="2.100.10.30">
    <property type="entry name" value="Jacalin-like lectin domain"/>
    <property type="match status" value="1"/>
</dbReference>
<name>A0A6V7NEK5_ANACO</name>
<gene>
    <name evidence="4" type="ORF">CB5_LOCUS169</name>
</gene>
<dbReference type="SUPFAM" id="SSF51101">
    <property type="entry name" value="Mannose-binding lectins"/>
    <property type="match status" value="1"/>
</dbReference>
<proteinExistence type="inferred from homology"/>
<sequence>MGIQQQHLNVLAFPSPSLLSILKFTFHLISSDVQMVKPVKLGGWGGSGGLPHDIDGQSKRLVKIVIRSGDAINSLAFEYVDQDGKKKTAGPWGGSDGSSTTIEFRSDEYLTKVSGTTGTFDRIPVVRSLRFVTNKEEYGPFGQEEGTPFSIPVASGQVVSFYVRSSGYVDAIGLYVVPA</sequence>
<dbReference type="PROSITE" id="PS51752">
    <property type="entry name" value="JACALIN_LECTIN"/>
    <property type="match status" value="1"/>
</dbReference>
<reference evidence="4" key="1">
    <citation type="submission" date="2020-07" db="EMBL/GenBank/DDBJ databases">
        <authorList>
            <person name="Lin J."/>
        </authorList>
    </citation>
    <scope>NUCLEOTIDE SEQUENCE</scope>
</reference>
<dbReference type="CDD" id="cd09612">
    <property type="entry name" value="Jacalin"/>
    <property type="match status" value="1"/>
</dbReference>
<dbReference type="InterPro" id="IPR036404">
    <property type="entry name" value="Jacalin-like_lectin_dom_sf"/>
</dbReference>
<dbReference type="InterPro" id="IPR001229">
    <property type="entry name" value="Jacalin-like_lectin_dom"/>
</dbReference>
<evidence type="ECO:0000256" key="2">
    <source>
        <dbReference type="ARBA" id="ARBA00022734"/>
    </source>
</evidence>
<accession>A0A6V7NEK5</accession>
<evidence type="ECO:0000259" key="3">
    <source>
        <dbReference type="PROSITE" id="PS51752"/>
    </source>
</evidence>
<dbReference type="SMART" id="SM00915">
    <property type="entry name" value="Jacalin"/>
    <property type="match status" value="1"/>
</dbReference>
<dbReference type="InterPro" id="IPR033734">
    <property type="entry name" value="Jacalin-like_lectin_dom_plant"/>
</dbReference>
<dbReference type="FunFam" id="2.100.10.30:FF:000001">
    <property type="entry name" value="Jacalin-related lectin 33"/>
    <property type="match status" value="1"/>
</dbReference>
<dbReference type="AlphaFoldDB" id="A0A6V7NEK5"/>
<dbReference type="EMBL" id="LR862129">
    <property type="protein sequence ID" value="CAD1816958.1"/>
    <property type="molecule type" value="Genomic_DNA"/>
</dbReference>
<keyword evidence="2" id="KW-0430">Lectin</keyword>
<evidence type="ECO:0000256" key="1">
    <source>
        <dbReference type="ARBA" id="ARBA00006568"/>
    </source>
</evidence>
<protein>
    <recommendedName>
        <fullName evidence="3">Jacalin-type lectin domain-containing protein</fullName>
    </recommendedName>
</protein>
<dbReference type="GO" id="GO:0030246">
    <property type="term" value="F:carbohydrate binding"/>
    <property type="evidence" value="ECO:0007669"/>
    <property type="project" value="UniProtKB-KW"/>
</dbReference>
<dbReference type="Pfam" id="PF01419">
    <property type="entry name" value="Jacalin"/>
    <property type="match status" value="1"/>
</dbReference>
<evidence type="ECO:0000313" key="4">
    <source>
        <dbReference type="EMBL" id="CAD1816958.1"/>
    </source>
</evidence>
<organism evidence="4">
    <name type="scientific">Ananas comosus var. bracteatus</name>
    <name type="common">red pineapple</name>
    <dbReference type="NCBI Taxonomy" id="296719"/>
    <lineage>
        <taxon>Eukaryota</taxon>
        <taxon>Viridiplantae</taxon>
        <taxon>Streptophyta</taxon>
        <taxon>Embryophyta</taxon>
        <taxon>Tracheophyta</taxon>
        <taxon>Spermatophyta</taxon>
        <taxon>Magnoliopsida</taxon>
        <taxon>Liliopsida</taxon>
        <taxon>Poales</taxon>
        <taxon>Bromeliaceae</taxon>
        <taxon>Bromelioideae</taxon>
        <taxon>Ananas</taxon>
    </lineage>
</organism>
<feature type="domain" description="Jacalin-type lectin" evidence="3">
    <location>
        <begin position="38"/>
        <end position="178"/>
    </location>
</feature>
<dbReference type="PANTHER" id="PTHR46506">
    <property type="entry name" value="OS05G0143600 PROTEIN"/>
    <property type="match status" value="1"/>
</dbReference>
<comment type="similarity">
    <text evidence="1">Belongs to the jacalin lectin family.</text>
</comment>